<gene>
    <name evidence="11" type="ORF">DW068_04600</name>
    <name evidence="10" type="ORF">DW833_11945</name>
    <name evidence="9" type="ORF">DW972_12075</name>
    <name evidence="12" type="ORF">DWZ29_06860</name>
    <name evidence="8" type="ORF">ERS852578_02334</name>
</gene>
<evidence type="ECO:0000256" key="2">
    <source>
        <dbReference type="ARBA" id="ARBA00022723"/>
    </source>
</evidence>
<keyword evidence="8" id="KW-0808">Transferase</keyword>
<dbReference type="Proteomes" id="UP000286561">
    <property type="component" value="Unassembled WGS sequence"/>
</dbReference>
<reference evidence="8 13" key="1">
    <citation type="submission" date="2015-09" db="EMBL/GenBank/DDBJ databases">
        <authorList>
            <consortium name="Pathogen Informatics"/>
        </authorList>
    </citation>
    <scope>NUCLEOTIDE SEQUENCE [LARGE SCALE GENOMIC DNA]</scope>
    <source>
        <strain evidence="8 13">2789STDY5834966</strain>
    </source>
</reference>
<dbReference type="AlphaFoldDB" id="A0A173UBN4"/>
<evidence type="ECO:0000256" key="5">
    <source>
        <dbReference type="ARBA" id="ARBA00023004"/>
    </source>
</evidence>
<dbReference type="EMBL" id="QSEP01000098">
    <property type="protein sequence ID" value="RGZ79845.1"/>
    <property type="molecule type" value="Genomic_DNA"/>
</dbReference>
<dbReference type="Proteomes" id="UP000283700">
    <property type="component" value="Unassembled WGS sequence"/>
</dbReference>
<dbReference type="Proteomes" id="UP000284621">
    <property type="component" value="Unassembled WGS sequence"/>
</dbReference>
<proteinExistence type="predicted"/>
<keyword evidence="4" id="KW-0378">Hydrolase</keyword>
<evidence type="ECO:0000313" key="16">
    <source>
        <dbReference type="Proteomes" id="UP000284621"/>
    </source>
</evidence>
<dbReference type="NCBIfam" id="TIGR00277">
    <property type="entry name" value="HDIG"/>
    <property type="match status" value="1"/>
</dbReference>
<sequence>MMSIQKIKEDLKKKLSSKRYEHTMGVEYTSTCLAMRYGADIEKARLAGLLHDCAKYLSSEEKLSECERYGIPVSAYERKNPELLHAKLGACFANELYGVTDPEILSAIIWHTTGCPEMSLLDKIVFIADYMEANRNQAEDLPEVRALAFKDLDACLRLILEDTIAYLAKKKSVTDPMTQKTFDYYKENK</sequence>
<evidence type="ECO:0000313" key="12">
    <source>
        <dbReference type="EMBL" id="RHN14090.1"/>
    </source>
</evidence>
<evidence type="ECO:0000256" key="6">
    <source>
        <dbReference type="ARBA" id="ARBA00049417"/>
    </source>
</evidence>
<dbReference type="SMART" id="SM00471">
    <property type="entry name" value="HDc"/>
    <property type="match status" value="1"/>
</dbReference>
<evidence type="ECO:0000313" key="8">
    <source>
        <dbReference type="EMBL" id="CUN12442.1"/>
    </source>
</evidence>
<dbReference type="SUPFAM" id="SSF109604">
    <property type="entry name" value="HD-domain/PDEase-like"/>
    <property type="match status" value="1"/>
</dbReference>
<accession>A0A173UBN4</accession>
<dbReference type="EMBL" id="QRNJ01000012">
    <property type="protein sequence ID" value="RHK40421.1"/>
    <property type="molecule type" value="Genomic_DNA"/>
</dbReference>
<evidence type="ECO:0000313" key="9">
    <source>
        <dbReference type="EMBL" id="RGZ79845.1"/>
    </source>
</evidence>
<evidence type="ECO:0000313" key="17">
    <source>
        <dbReference type="Proteomes" id="UP000286561"/>
    </source>
</evidence>
<dbReference type="CDD" id="cd00077">
    <property type="entry name" value="HDc"/>
    <property type="match status" value="1"/>
</dbReference>
<evidence type="ECO:0000313" key="13">
    <source>
        <dbReference type="Proteomes" id="UP000095390"/>
    </source>
</evidence>
<dbReference type="OrthoDB" id="5295945at2"/>
<evidence type="ECO:0000313" key="14">
    <source>
        <dbReference type="Proteomes" id="UP000283497"/>
    </source>
</evidence>
<evidence type="ECO:0000256" key="1">
    <source>
        <dbReference type="ARBA" id="ARBA00012506"/>
    </source>
</evidence>
<dbReference type="GO" id="GO:0000166">
    <property type="term" value="F:nucleotide binding"/>
    <property type="evidence" value="ECO:0007669"/>
    <property type="project" value="UniProtKB-KW"/>
</dbReference>
<dbReference type="NCBIfam" id="TIGR00488">
    <property type="entry name" value="bis(5'-nucleosyl)-tetraphosphatase (symmetrical) YqeK"/>
    <property type="match status" value="1"/>
</dbReference>
<dbReference type="PANTHER" id="PTHR35795">
    <property type="entry name" value="SLR1885 PROTEIN"/>
    <property type="match status" value="1"/>
</dbReference>
<name>A0A173UBN4_9FIRM</name>
<dbReference type="Gene3D" id="1.10.3210.10">
    <property type="entry name" value="Hypothetical protein af1432"/>
    <property type="match status" value="1"/>
</dbReference>
<keyword evidence="5" id="KW-0408">Iron</keyword>
<reference evidence="14 15" key="2">
    <citation type="submission" date="2018-08" db="EMBL/GenBank/DDBJ databases">
        <title>A genome reference for cultivated species of the human gut microbiota.</title>
        <authorList>
            <person name="Zou Y."/>
            <person name="Xue W."/>
            <person name="Luo G."/>
        </authorList>
    </citation>
    <scope>NUCLEOTIDE SEQUENCE [LARGE SCALE GENOMIC DNA]</scope>
    <source>
        <strain evidence="12 15">AF31-17AC</strain>
        <strain evidence="11 14">AF45-14BH</strain>
        <strain evidence="10 16">AM34-3LB</strain>
        <strain evidence="9 17">AM48-23BH</strain>
    </source>
</reference>
<evidence type="ECO:0000259" key="7">
    <source>
        <dbReference type="PROSITE" id="PS51831"/>
    </source>
</evidence>
<dbReference type="PROSITE" id="PS51831">
    <property type="entry name" value="HD"/>
    <property type="match status" value="1"/>
</dbReference>
<organism evidence="8 13">
    <name type="scientific">Anaerobutyricum hallii</name>
    <dbReference type="NCBI Taxonomy" id="39488"/>
    <lineage>
        <taxon>Bacteria</taxon>
        <taxon>Bacillati</taxon>
        <taxon>Bacillota</taxon>
        <taxon>Clostridia</taxon>
        <taxon>Lachnospirales</taxon>
        <taxon>Lachnospiraceae</taxon>
        <taxon>Anaerobutyricum</taxon>
    </lineage>
</organism>
<dbReference type="Pfam" id="PF01966">
    <property type="entry name" value="HD"/>
    <property type="match status" value="1"/>
</dbReference>
<comment type="catalytic activity">
    <reaction evidence="6">
        <text>P(1),P(4)-bis(5'-adenosyl) tetraphosphate + H2O = 2 ADP + 2 H(+)</text>
        <dbReference type="Rhea" id="RHEA:24252"/>
        <dbReference type="ChEBI" id="CHEBI:15377"/>
        <dbReference type="ChEBI" id="CHEBI:15378"/>
        <dbReference type="ChEBI" id="CHEBI:58141"/>
        <dbReference type="ChEBI" id="CHEBI:456216"/>
        <dbReference type="EC" id="3.6.1.41"/>
    </reaction>
</comment>
<dbReference type="InterPro" id="IPR005249">
    <property type="entry name" value="YqeK"/>
</dbReference>
<dbReference type="InterPro" id="IPR051094">
    <property type="entry name" value="Diverse_Catalytic_Enzymes"/>
</dbReference>
<dbReference type="EMBL" id="CYYC01000033">
    <property type="protein sequence ID" value="CUN12442.1"/>
    <property type="molecule type" value="Genomic_DNA"/>
</dbReference>
<keyword evidence="2" id="KW-0479">Metal-binding</keyword>
<evidence type="ECO:0000313" key="11">
    <source>
        <dbReference type="EMBL" id="RHK40421.1"/>
    </source>
</evidence>
<dbReference type="InterPro" id="IPR003607">
    <property type="entry name" value="HD/PDEase_dom"/>
</dbReference>
<dbReference type="EMBL" id="QSID01000015">
    <property type="protein sequence ID" value="RHC62025.1"/>
    <property type="molecule type" value="Genomic_DNA"/>
</dbReference>
<dbReference type="GO" id="GO:0016779">
    <property type="term" value="F:nucleotidyltransferase activity"/>
    <property type="evidence" value="ECO:0007669"/>
    <property type="project" value="UniProtKB-KW"/>
</dbReference>
<evidence type="ECO:0000256" key="3">
    <source>
        <dbReference type="ARBA" id="ARBA00022741"/>
    </source>
</evidence>
<dbReference type="PANTHER" id="PTHR35795:SF1">
    <property type="entry name" value="BIS(5'-NUCLEOSYL)-TETRAPHOSPHATASE, SYMMETRICAL"/>
    <property type="match status" value="1"/>
</dbReference>
<evidence type="ECO:0000313" key="15">
    <source>
        <dbReference type="Proteomes" id="UP000283700"/>
    </source>
</evidence>
<dbReference type="GO" id="GO:0008803">
    <property type="term" value="F:bis(5'-nucleosyl)-tetraphosphatase (symmetrical) activity"/>
    <property type="evidence" value="ECO:0007669"/>
    <property type="project" value="UniProtKB-EC"/>
</dbReference>
<dbReference type="RefSeq" id="WP_005343680.1">
    <property type="nucleotide sequence ID" value="NZ_CABJFJ010000015.1"/>
</dbReference>
<keyword evidence="8" id="KW-0548">Nucleotidyltransferase</keyword>
<keyword evidence="16" id="KW-1185">Reference proteome</keyword>
<feature type="domain" description="HD" evidence="7">
    <location>
        <begin position="19"/>
        <end position="134"/>
    </location>
</feature>
<evidence type="ECO:0000313" key="10">
    <source>
        <dbReference type="EMBL" id="RHC62025.1"/>
    </source>
</evidence>
<dbReference type="Proteomes" id="UP000283497">
    <property type="component" value="Unassembled WGS sequence"/>
</dbReference>
<dbReference type="EMBL" id="QRQO01000014">
    <property type="protein sequence ID" value="RHN14090.1"/>
    <property type="molecule type" value="Genomic_DNA"/>
</dbReference>
<dbReference type="InterPro" id="IPR006674">
    <property type="entry name" value="HD_domain"/>
</dbReference>
<dbReference type="GO" id="GO:0046872">
    <property type="term" value="F:metal ion binding"/>
    <property type="evidence" value="ECO:0007669"/>
    <property type="project" value="UniProtKB-KW"/>
</dbReference>
<dbReference type="EC" id="3.6.1.41" evidence="1"/>
<dbReference type="InterPro" id="IPR006675">
    <property type="entry name" value="HDIG_dom"/>
</dbReference>
<protein>
    <recommendedName>
        <fullName evidence="1">bis(5'-nucleosyl)-tetraphosphatase (symmetrical)</fullName>
        <ecNumber evidence="1">3.6.1.41</ecNumber>
    </recommendedName>
</protein>
<evidence type="ECO:0000256" key="4">
    <source>
        <dbReference type="ARBA" id="ARBA00022801"/>
    </source>
</evidence>
<dbReference type="Proteomes" id="UP000095390">
    <property type="component" value="Unassembled WGS sequence"/>
</dbReference>
<keyword evidence="3" id="KW-0547">Nucleotide-binding</keyword>
<dbReference type="GeneID" id="75048525"/>